<dbReference type="AlphaFoldDB" id="A0A922L5M9"/>
<comment type="caution">
    <text evidence="1">The sequence shown here is derived from an EMBL/GenBank/DDBJ whole genome shotgun (WGS) entry which is preliminary data.</text>
</comment>
<sequence length="78" mass="8833">MRKKKKKENPMPIVFPICRWLICIACPQINNFFSSLLSQSIFNASKLSLKWVIKGAFNVMNGLHRAKNVRLGGLGSLE</sequence>
<protein>
    <submittedName>
        <fullName evidence="1">Uncharacterized protein</fullName>
    </submittedName>
</protein>
<name>A0A922L5M9_DERFA</name>
<evidence type="ECO:0000313" key="2">
    <source>
        <dbReference type="Proteomes" id="UP000790347"/>
    </source>
</evidence>
<gene>
    <name evidence="1" type="ORF">DERF_004859</name>
</gene>
<reference evidence="1" key="1">
    <citation type="submission" date="2013-05" db="EMBL/GenBank/DDBJ databases">
        <authorList>
            <person name="Yim A.K.Y."/>
            <person name="Chan T.F."/>
            <person name="Ji K.M."/>
            <person name="Liu X.Y."/>
            <person name="Zhou J.W."/>
            <person name="Li R.Q."/>
            <person name="Yang K.Y."/>
            <person name="Li J."/>
            <person name="Li M."/>
            <person name="Law P.T.W."/>
            <person name="Wu Y.L."/>
            <person name="Cai Z.L."/>
            <person name="Qin H."/>
            <person name="Bao Y."/>
            <person name="Leung R.K.K."/>
            <person name="Ng P.K.S."/>
            <person name="Zou J."/>
            <person name="Zhong X.J."/>
            <person name="Ran P.X."/>
            <person name="Zhong N.S."/>
            <person name="Liu Z.G."/>
            <person name="Tsui S.K.W."/>
        </authorList>
    </citation>
    <scope>NUCLEOTIDE SEQUENCE</scope>
    <source>
        <strain evidence="1">Derf</strain>
        <tissue evidence="1">Whole organism</tissue>
    </source>
</reference>
<accession>A0A922L5M9</accession>
<proteinExistence type="predicted"/>
<dbReference type="EMBL" id="ASGP02000002">
    <property type="protein sequence ID" value="KAH9521186.1"/>
    <property type="molecule type" value="Genomic_DNA"/>
</dbReference>
<organism evidence="1 2">
    <name type="scientific">Dermatophagoides farinae</name>
    <name type="common">American house dust mite</name>
    <dbReference type="NCBI Taxonomy" id="6954"/>
    <lineage>
        <taxon>Eukaryota</taxon>
        <taxon>Metazoa</taxon>
        <taxon>Ecdysozoa</taxon>
        <taxon>Arthropoda</taxon>
        <taxon>Chelicerata</taxon>
        <taxon>Arachnida</taxon>
        <taxon>Acari</taxon>
        <taxon>Acariformes</taxon>
        <taxon>Sarcoptiformes</taxon>
        <taxon>Astigmata</taxon>
        <taxon>Psoroptidia</taxon>
        <taxon>Analgoidea</taxon>
        <taxon>Pyroglyphidae</taxon>
        <taxon>Dermatophagoidinae</taxon>
        <taxon>Dermatophagoides</taxon>
    </lineage>
</organism>
<reference evidence="1" key="2">
    <citation type="journal article" date="2022" name="Res Sq">
        <title>Comparative Genomics Reveals Insights into the Divergent Evolution of Astigmatic Mites and Household Pest Adaptations.</title>
        <authorList>
            <person name="Xiong Q."/>
            <person name="Wan A.T.-Y."/>
            <person name="Liu X.-Y."/>
            <person name="Fung C.S.-H."/>
            <person name="Xiao X."/>
            <person name="Malainual N."/>
            <person name="Hou J."/>
            <person name="Wang L."/>
            <person name="Wang M."/>
            <person name="Yang K."/>
            <person name="Cui Y."/>
            <person name="Leung E."/>
            <person name="Nong W."/>
            <person name="Shin S.-K."/>
            <person name="Au S."/>
            <person name="Jeong K.Y."/>
            <person name="Chew F.T."/>
            <person name="Hui J."/>
            <person name="Leung T.F."/>
            <person name="Tungtrongchitr A."/>
            <person name="Zhong N."/>
            <person name="Liu Z."/>
            <person name="Tsui S."/>
        </authorList>
    </citation>
    <scope>NUCLEOTIDE SEQUENCE</scope>
    <source>
        <strain evidence="1">Derf</strain>
        <tissue evidence="1">Whole organism</tissue>
    </source>
</reference>
<keyword evidence="2" id="KW-1185">Reference proteome</keyword>
<dbReference type="Proteomes" id="UP000790347">
    <property type="component" value="Unassembled WGS sequence"/>
</dbReference>
<evidence type="ECO:0000313" key="1">
    <source>
        <dbReference type="EMBL" id="KAH9521186.1"/>
    </source>
</evidence>